<dbReference type="AlphaFoldDB" id="A0A8J3YU18"/>
<dbReference type="EMBL" id="BOPF01000036">
    <property type="protein sequence ID" value="GIJ50463.1"/>
    <property type="molecule type" value="Genomic_DNA"/>
</dbReference>
<organism evidence="2 3">
    <name type="scientific">Virgisporangium aliadipatigenens</name>
    <dbReference type="NCBI Taxonomy" id="741659"/>
    <lineage>
        <taxon>Bacteria</taxon>
        <taxon>Bacillati</taxon>
        <taxon>Actinomycetota</taxon>
        <taxon>Actinomycetes</taxon>
        <taxon>Micromonosporales</taxon>
        <taxon>Micromonosporaceae</taxon>
        <taxon>Virgisporangium</taxon>
    </lineage>
</organism>
<keyword evidence="1" id="KW-0812">Transmembrane</keyword>
<dbReference type="NCBIfam" id="TIGR01167">
    <property type="entry name" value="LPXTG_anchor"/>
    <property type="match status" value="1"/>
</dbReference>
<keyword evidence="3" id="KW-1185">Reference proteome</keyword>
<sequence>MSQTKVTGATATAAAATLPVTGNSVVLMVLTGFALVVTGLLLFRSGRYRNDAA</sequence>
<proteinExistence type="predicted"/>
<comment type="caution">
    <text evidence="2">The sequence shown here is derived from an EMBL/GenBank/DDBJ whole genome shotgun (WGS) entry which is preliminary data.</text>
</comment>
<reference evidence="2" key="1">
    <citation type="submission" date="2021-01" db="EMBL/GenBank/DDBJ databases">
        <title>Whole genome shotgun sequence of Virgisporangium aliadipatigenens NBRC 105644.</title>
        <authorList>
            <person name="Komaki H."/>
            <person name="Tamura T."/>
        </authorList>
    </citation>
    <scope>NUCLEOTIDE SEQUENCE</scope>
    <source>
        <strain evidence="2">NBRC 105644</strain>
    </source>
</reference>
<accession>A0A8J3YU18</accession>
<keyword evidence="1" id="KW-0472">Membrane</keyword>
<evidence type="ECO:0000313" key="2">
    <source>
        <dbReference type="EMBL" id="GIJ50463.1"/>
    </source>
</evidence>
<evidence type="ECO:0000256" key="1">
    <source>
        <dbReference type="SAM" id="Phobius"/>
    </source>
</evidence>
<protein>
    <submittedName>
        <fullName evidence="2">Uncharacterized protein</fullName>
    </submittedName>
</protein>
<dbReference type="RefSeq" id="WP_203903895.1">
    <property type="nucleotide sequence ID" value="NZ_BOPF01000036.1"/>
</dbReference>
<feature type="transmembrane region" description="Helical" evidence="1">
    <location>
        <begin position="25"/>
        <end position="43"/>
    </location>
</feature>
<gene>
    <name evidence="2" type="ORF">Val02_73490</name>
</gene>
<name>A0A8J3YU18_9ACTN</name>
<dbReference type="Proteomes" id="UP000619260">
    <property type="component" value="Unassembled WGS sequence"/>
</dbReference>
<evidence type="ECO:0000313" key="3">
    <source>
        <dbReference type="Proteomes" id="UP000619260"/>
    </source>
</evidence>
<keyword evidence="1" id="KW-1133">Transmembrane helix</keyword>